<feature type="compositionally biased region" description="Basic and acidic residues" evidence="1">
    <location>
        <begin position="49"/>
        <end position="102"/>
    </location>
</feature>
<sequence>MTSDADDVLEFLDSLPTTNVKGKGKGTNAGGHDEDIMDFLDELENSNLDIKKKPSNKEASKPKEEAAKAAKQEENKAAAEVKTEEVAQPEPKEEQEKEKDGDDDHEEAVQDPISSISNWWSSSGSATVSSFWNKTTEQANQIKERIATQDGNLKINDIGAKLTALQGSQVISGLTSQLTKIVIGETDEVIRIHLVHDLQNLDQETITYQVEEKFERVLSQQVQGGIRIFADEWDHGKAIDDKINMNIFQGKAADGEKLCLANLENATKTWETSRKQARRASNPVSKVSDLFISILACEIPGKSQEEEASSPVIVDASKQNNFHFIIILKDISNDILLIVRSQGYPSKWANWLQSGSVSDEELSDKIDPSDWVKPWISEGLELTFSILAQQYVISRMGL</sequence>
<evidence type="ECO:0000313" key="3">
    <source>
        <dbReference type="Proteomes" id="UP000422736"/>
    </source>
</evidence>
<dbReference type="PANTHER" id="PTHR28265">
    <property type="entry name" value="MAINTENANCE OF TELOMERE CAPPING PROTEIN 1"/>
    <property type="match status" value="1"/>
</dbReference>
<gene>
    <name evidence="2" type="primary">MTC1</name>
    <name evidence="2" type="ORF">FIM1_4278</name>
</gene>
<reference evidence="2 3" key="1">
    <citation type="submission" date="2016-03" db="EMBL/GenBank/DDBJ databases">
        <title>How can Kluyveromyces marxianus grow so fast - potential evolutionary course in Saccharomyces Complex revealed by comparative genomics.</title>
        <authorList>
            <person name="Mo W."/>
            <person name="Lu W."/>
            <person name="Yang X."/>
            <person name="Qi J."/>
            <person name="Lv H."/>
        </authorList>
    </citation>
    <scope>NUCLEOTIDE SEQUENCE [LARGE SCALE GENOMIC DNA]</scope>
    <source>
        <strain evidence="2 3">FIM1</strain>
    </source>
</reference>
<keyword evidence="3" id="KW-1185">Reference proteome</keyword>
<name>A0ABX6F2D4_KLUMA</name>
<dbReference type="InterPro" id="IPR018814">
    <property type="entry name" value="DUF5427"/>
</dbReference>
<dbReference type="Pfam" id="PF10310">
    <property type="entry name" value="DUF5427"/>
    <property type="match status" value="1"/>
</dbReference>
<organism evidence="2 3">
    <name type="scientific">Kluyveromyces marxianus</name>
    <name type="common">Yeast</name>
    <name type="synonym">Candida kefyr</name>
    <dbReference type="NCBI Taxonomy" id="4911"/>
    <lineage>
        <taxon>Eukaryota</taxon>
        <taxon>Fungi</taxon>
        <taxon>Dikarya</taxon>
        <taxon>Ascomycota</taxon>
        <taxon>Saccharomycotina</taxon>
        <taxon>Saccharomycetes</taxon>
        <taxon>Saccharomycetales</taxon>
        <taxon>Saccharomycetaceae</taxon>
        <taxon>Kluyveromyces</taxon>
    </lineage>
</organism>
<dbReference type="PANTHER" id="PTHR28265:SF1">
    <property type="entry name" value="MAINTENANCE OF TELOMERE CAPPING PROTEIN 1"/>
    <property type="match status" value="1"/>
</dbReference>
<evidence type="ECO:0000313" key="2">
    <source>
        <dbReference type="EMBL" id="QGN17542.1"/>
    </source>
</evidence>
<feature type="region of interest" description="Disordered" evidence="1">
    <location>
        <begin position="13"/>
        <end position="35"/>
    </location>
</feature>
<reference evidence="2 3" key="2">
    <citation type="submission" date="2019-11" db="EMBL/GenBank/DDBJ databases">
        <authorList>
            <person name="Lu H."/>
        </authorList>
    </citation>
    <scope>NUCLEOTIDE SEQUENCE [LARGE SCALE GENOMIC DNA]</scope>
    <source>
        <strain evidence="2 3">FIM1</strain>
    </source>
</reference>
<feature type="region of interest" description="Disordered" evidence="1">
    <location>
        <begin position="47"/>
        <end position="122"/>
    </location>
</feature>
<proteinExistence type="predicted"/>
<evidence type="ECO:0000256" key="1">
    <source>
        <dbReference type="SAM" id="MobiDB-lite"/>
    </source>
</evidence>
<dbReference type="EMBL" id="CP015059">
    <property type="protein sequence ID" value="QGN17542.1"/>
    <property type="molecule type" value="Genomic_DNA"/>
</dbReference>
<protein>
    <submittedName>
        <fullName evidence="2">UPF0615 protein YJL123C</fullName>
    </submittedName>
</protein>
<dbReference type="Proteomes" id="UP000422736">
    <property type="component" value="Chromosome 6"/>
</dbReference>
<accession>A0ABX6F2D4</accession>